<sequence>MISAIFYFIESIDNALWDIAEAIITGSDA</sequence>
<comment type="caution">
    <text evidence="1">The sequence shown here is derived from an EMBL/GenBank/DDBJ whole genome shotgun (WGS) entry which is preliminary data.</text>
</comment>
<evidence type="ECO:0000313" key="1">
    <source>
        <dbReference type="EMBL" id="PYE15935.1"/>
    </source>
</evidence>
<reference evidence="1 2" key="1">
    <citation type="submission" date="2018-06" db="EMBL/GenBank/DDBJ databases">
        <title>Genomic Encyclopedia of Type Strains, Phase IV (KMG-IV): sequencing the most valuable type-strain genomes for metagenomic binning, comparative biology and taxonomic classification.</title>
        <authorList>
            <person name="Goeker M."/>
        </authorList>
    </citation>
    <scope>NUCLEOTIDE SEQUENCE [LARGE SCALE GENOMIC DNA]</scope>
    <source>
        <strain evidence="1 2">DSM 45521</strain>
    </source>
</reference>
<name>A0A318RJV6_WILLI</name>
<dbReference type="EMBL" id="QJSP01000009">
    <property type="protein sequence ID" value="PYE15935.1"/>
    <property type="molecule type" value="Genomic_DNA"/>
</dbReference>
<accession>A0A318RJV6</accession>
<organism evidence="1 2">
    <name type="scientific">Williamsia limnetica</name>
    <dbReference type="NCBI Taxonomy" id="882452"/>
    <lineage>
        <taxon>Bacteria</taxon>
        <taxon>Bacillati</taxon>
        <taxon>Actinomycetota</taxon>
        <taxon>Actinomycetes</taxon>
        <taxon>Mycobacteriales</taxon>
        <taxon>Nocardiaceae</taxon>
        <taxon>Williamsia</taxon>
    </lineage>
</organism>
<protein>
    <submittedName>
        <fullName evidence="1">Uncharacterized protein</fullName>
    </submittedName>
</protein>
<dbReference type="AlphaFoldDB" id="A0A318RJV6"/>
<keyword evidence="2" id="KW-1185">Reference proteome</keyword>
<proteinExistence type="predicted"/>
<gene>
    <name evidence="1" type="ORF">DFR67_109163</name>
</gene>
<dbReference type="Proteomes" id="UP000247591">
    <property type="component" value="Unassembled WGS sequence"/>
</dbReference>
<evidence type="ECO:0000313" key="2">
    <source>
        <dbReference type="Proteomes" id="UP000247591"/>
    </source>
</evidence>